<sequence length="216" mass="22100">MDLVVPIKRLDRAKSRLRGAVPAYEHADLVLALLLDTVTAAAQADGVRRILVVCEDERIPAALAGTGVECVDKRGLPGLNAALAFGAAYLRGPNDTVGAEHPRTPNGTVGALQADLPALRPADLSAAIEEAAGRRAYCADRPGTGTTLLLAAPGEPLHPRFGRRSADAHVASGAVRVGGSLASLRCDVDTESDLAVAAEIGLGKFTLARTTAASGG</sequence>
<evidence type="ECO:0000256" key="4">
    <source>
        <dbReference type="ARBA" id="ARBA00023134"/>
    </source>
</evidence>
<keyword evidence="4 5" id="KW-0342">GTP-binding</keyword>
<dbReference type="NCBIfam" id="TIGR03552">
    <property type="entry name" value="F420_cofC"/>
    <property type="match status" value="1"/>
</dbReference>
<evidence type="ECO:0000256" key="3">
    <source>
        <dbReference type="ARBA" id="ARBA00022741"/>
    </source>
</evidence>
<evidence type="ECO:0000256" key="1">
    <source>
        <dbReference type="ARBA" id="ARBA00022679"/>
    </source>
</evidence>
<evidence type="ECO:0000256" key="5">
    <source>
        <dbReference type="HAMAP-Rule" id="MF_02114"/>
    </source>
</evidence>
<organism evidence="6 7">
    <name type="scientific">Nonomuraea guangzhouensis</name>
    <dbReference type="NCBI Taxonomy" id="1291555"/>
    <lineage>
        <taxon>Bacteria</taxon>
        <taxon>Bacillati</taxon>
        <taxon>Actinomycetota</taxon>
        <taxon>Actinomycetes</taxon>
        <taxon>Streptosporangiales</taxon>
        <taxon>Streptosporangiaceae</taxon>
        <taxon>Nonomuraea</taxon>
    </lineage>
</organism>
<dbReference type="EC" id="2.7.7.105" evidence="5"/>
<accession>A0ABW4GYE2</accession>
<comment type="pathway">
    <text evidence="5">Cofactor biosynthesis; coenzyme F420 biosynthesis.</text>
</comment>
<protein>
    <recommendedName>
        <fullName evidence="5">Phosphoenolpyruvate guanylyltransferase</fullName>
        <shortName evidence="5">PEP guanylyltransferase</shortName>
        <ecNumber evidence="5">2.7.7.105</ecNumber>
    </recommendedName>
</protein>
<dbReference type="HAMAP" id="MF_02114">
    <property type="entry name" value="CofC"/>
    <property type="match status" value="1"/>
</dbReference>
<comment type="caution">
    <text evidence="6">The sequence shown here is derived from an EMBL/GenBank/DDBJ whole genome shotgun (WGS) entry which is preliminary data.</text>
</comment>
<dbReference type="InterPro" id="IPR002835">
    <property type="entry name" value="CofC"/>
</dbReference>
<feature type="binding site" evidence="5">
    <location>
        <position position="162"/>
    </location>
    <ligand>
        <name>phosphoenolpyruvate</name>
        <dbReference type="ChEBI" id="CHEBI:58702"/>
    </ligand>
</feature>
<dbReference type="PANTHER" id="PTHR40392:SF1">
    <property type="entry name" value="2-PHOSPHO-L-LACTATE GUANYLYLTRANSFERASE"/>
    <property type="match status" value="1"/>
</dbReference>
<feature type="binding site" evidence="5">
    <location>
        <position position="165"/>
    </location>
    <ligand>
        <name>phosphoenolpyruvate</name>
        <dbReference type="ChEBI" id="CHEBI:58702"/>
    </ligand>
</feature>
<keyword evidence="2 5" id="KW-0548">Nucleotidyltransferase</keyword>
<dbReference type="EMBL" id="JBHUCM010000062">
    <property type="protein sequence ID" value="MFD1546232.1"/>
    <property type="molecule type" value="Genomic_DNA"/>
</dbReference>
<evidence type="ECO:0000313" key="7">
    <source>
        <dbReference type="Proteomes" id="UP001597097"/>
    </source>
</evidence>
<dbReference type="Proteomes" id="UP001597097">
    <property type="component" value="Unassembled WGS sequence"/>
</dbReference>
<keyword evidence="7" id="KW-1185">Reference proteome</keyword>
<gene>
    <name evidence="6" type="primary">cofC</name>
    <name evidence="5" type="synonym">fbiD</name>
    <name evidence="6" type="ORF">ACFSJ0_55005</name>
</gene>
<comment type="function">
    <text evidence="5">Guanylyltransferase that catalyzes the activation of phosphoenolpyruvate (PEP) as enolpyruvoyl-2-diphospho-5'-guanosine, via the condensation of PEP with GTP. It is involved in the biosynthesis of coenzyme F420, a hydride carrier cofactor.</text>
</comment>
<keyword evidence="3 5" id="KW-0547">Nucleotide-binding</keyword>
<evidence type="ECO:0000313" key="6">
    <source>
        <dbReference type="EMBL" id="MFD1546232.1"/>
    </source>
</evidence>
<dbReference type="PANTHER" id="PTHR40392">
    <property type="entry name" value="2-PHOSPHO-L-LACTATE GUANYLYLTRANSFERASE"/>
    <property type="match status" value="1"/>
</dbReference>
<reference evidence="7" key="1">
    <citation type="journal article" date="2019" name="Int. J. Syst. Evol. Microbiol.">
        <title>The Global Catalogue of Microorganisms (GCM) 10K type strain sequencing project: providing services to taxonomists for standard genome sequencing and annotation.</title>
        <authorList>
            <consortium name="The Broad Institute Genomics Platform"/>
            <consortium name="The Broad Institute Genome Sequencing Center for Infectious Disease"/>
            <person name="Wu L."/>
            <person name="Ma J."/>
        </authorList>
    </citation>
    <scope>NUCLEOTIDE SEQUENCE [LARGE SCALE GENOMIC DNA]</scope>
    <source>
        <strain evidence="7">CGMCC 1.15399</strain>
    </source>
</reference>
<proteinExistence type="inferred from homology"/>
<dbReference type="Pfam" id="PF01983">
    <property type="entry name" value="CofC"/>
    <property type="match status" value="1"/>
</dbReference>
<feature type="binding site" evidence="5">
    <location>
        <position position="146"/>
    </location>
    <ligand>
        <name>phosphoenolpyruvate</name>
        <dbReference type="ChEBI" id="CHEBI:58702"/>
    </ligand>
</feature>
<comment type="catalytic activity">
    <reaction evidence="5">
        <text>phosphoenolpyruvate + GTP + H(+) = enolpyruvoyl-2-diphospho-5'-guanosine + diphosphate</text>
        <dbReference type="Rhea" id="RHEA:30519"/>
        <dbReference type="ChEBI" id="CHEBI:15378"/>
        <dbReference type="ChEBI" id="CHEBI:33019"/>
        <dbReference type="ChEBI" id="CHEBI:37565"/>
        <dbReference type="ChEBI" id="CHEBI:58702"/>
        <dbReference type="ChEBI" id="CHEBI:143701"/>
        <dbReference type="EC" id="2.7.7.105"/>
    </reaction>
</comment>
<dbReference type="RefSeq" id="WP_219539550.1">
    <property type="nucleotide sequence ID" value="NZ_JAHKRM010000065.1"/>
</dbReference>
<dbReference type="GO" id="GO:0043814">
    <property type="term" value="F:phospholactate guanylyltransferase activity"/>
    <property type="evidence" value="ECO:0007669"/>
    <property type="project" value="UniProtKB-EC"/>
</dbReference>
<name>A0ABW4GYE2_9ACTN</name>
<comment type="similarity">
    <text evidence="5">Belongs to the CofC family.</text>
</comment>
<keyword evidence="1 5" id="KW-0808">Transferase</keyword>
<evidence type="ECO:0000256" key="2">
    <source>
        <dbReference type="ARBA" id="ARBA00022695"/>
    </source>
</evidence>